<feature type="domain" description="GST N-terminal" evidence="1">
    <location>
        <begin position="1"/>
        <end position="84"/>
    </location>
</feature>
<proteinExistence type="predicted"/>
<dbReference type="CDD" id="cd03207">
    <property type="entry name" value="GST_C_8"/>
    <property type="match status" value="1"/>
</dbReference>
<dbReference type="InterPro" id="IPR004045">
    <property type="entry name" value="Glutathione_S-Trfase_N"/>
</dbReference>
<dbReference type="PROSITE" id="PS50404">
    <property type="entry name" value="GST_NTER"/>
    <property type="match status" value="1"/>
</dbReference>
<dbReference type="InterPro" id="IPR040079">
    <property type="entry name" value="Glutathione_S-Trfase"/>
</dbReference>
<dbReference type="InterPro" id="IPR036282">
    <property type="entry name" value="Glutathione-S-Trfase_C_sf"/>
</dbReference>
<dbReference type="SUPFAM" id="SSF47616">
    <property type="entry name" value="GST C-terminal domain-like"/>
    <property type="match status" value="1"/>
</dbReference>
<evidence type="ECO:0000259" key="1">
    <source>
        <dbReference type="PROSITE" id="PS50404"/>
    </source>
</evidence>
<dbReference type="PANTHER" id="PTHR44051">
    <property type="entry name" value="GLUTATHIONE S-TRANSFERASE-RELATED"/>
    <property type="match status" value="1"/>
</dbReference>
<dbReference type="Pfam" id="PF13409">
    <property type="entry name" value="GST_N_2"/>
    <property type="match status" value="1"/>
</dbReference>
<protein>
    <submittedName>
        <fullName evidence="2">Glutathione S-transferase family protein</fullName>
    </submittedName>
</protein>
<dbReference type="PANTHER" id="PTHR44051:SF21">
    <property type="entry name" value="GLUTATHIONE S-TRANSFERASE FAMILY PROTEIN"/>
    <property type="match status" value="1"/>
</dbReference>
<dbReference type="Gene3D" id="3.40.30.10">
    <property type="entry name" value="Glutaredoxin"/>
    <property type="match status" value="1"/>
</dbReference>
<organism evidence="2 3">
    <name type="scientific">Sphingomonas hylomeconis</name>
    <dbReference type="NCBI Taxonomy" id="1395958"/>
    <lineage>
        <taxon>Bacteria</taxon>
        <taxon>Pseudomonadati</taxon>
        <taxon>Pseudomonadota</taxon>
        <taxon>Alphaproteobacteria</taxon>
        <taxon>Sphingomonadales</taxon>
        <taxon>Sphingomonadaceae</taxon>
        <taxon>Sphingomonas</taxon>
    </lineage>
</organism>
<sequence>MSLTFYTNPMSRGRIARWMLEETGAPYETVVLGYDPTAAGSMKSADYLAINPMGKVPAIVHDGKVVTEGAAICAYLADAFPAAGLAPPPADRADYYRWLFFAAGPAEQAVTNKSMGFAPTTEQGRMAGYGNFDLMVDVLEQAVSAHDYIAGDRFTAADVYAGSQIAWGKQFGSLPQRDAFDAYLARILARPAYKRAGALDDALIAAAQGATAEG</sequence>
<dbReference type="EMBL" id="JBHRXP010000009">
    <property type="protein sequence ID" value="MFC3582046.1"/>
    <property type="molecule type" value="Genomic_DNA"/>
</dbReference>
<dbReference type="SFLD" id="SFLDG01150">
    <property type="entry name" value="Main.1:_Beta-like"/>
    <property type="match status" value="1"/>
</dbReference>
<dbReference type="Gene3D" id="1.20.1050.10">
    <property type="match status" value="1"/>
</dbReference>
<dbReference type="CDD" id="cd03046">
    <property type="entry name" value="GST_N_GTT1_like"/>
    <property type="match status" value="1"/>
</dbReference>
<dbReference type="Pfam" id="PF00043">
    <property type="entry name" value="GST_C"/>
    <property type="match status" value="1"/>
</dbReference>
<dbReference type="SUPFAM" id="SSF52833">
    <property type="entry name" value="Thioredoxin-like"/>
    <property type="match status" value="1"/>
</dbReference>
<accession>A0ABV7SYM9</accession>
<dbReference type="RefSeq" id="WP_261294528.1">
    <property type="nucleotide sequence ID" value="NZ_JANQBK010000008.1"/>
</dbReference>
<reference evidence="3" key="1">
    <citation type="journal article" date="2019" name="Int. J. Syst. Evol. Microbiol.">
        <title>The Global Catalogue of Microorganisms (GCM) 10K type strain sequencing project: providing services to taxonomists for standard genome sequencing and annotation.</title>
        <authorList>
            <consortium name="The Broad Institute Genomics Platform"/>
            <consortium name="The Broad Institute Genome Sequencing Center for Infectious Disease"/>
            <person name="Wu L."/>
            <person name="Ma J."/>
        </authorList>
    </citation>
    <scope>NUCLEOTIDE SEQUENCE [LARGE SCALE GENOMIC DNA]</scope>
    <source>
        <strain evidence="3">KCTC 42739</strain>
    </source>
</reference>
<keyword evidence="3" id="KW-1185">Reference proteome</keyword>
<evidence type="ECO:0000313" key="2">
    <source>
        <dbReference type="EMBL" id="MFC3582046.1"/>
    </source>
</evidence>
<gene>
    <name evidence="2" type="ORF">ACFONA_17895</name>
</gene>
<dbReference type="InterPro" id="IPR004046">
    <property type="entry name" value="GST_C"/>
</dbReference>
<comment type="caution">
    <text evidence="2">The sequence shown here is derived from an EMBL/GenBank/DDBJ whole genome shotgun (WGS) entry which is preliminary data.</text>
</comment>
<evidence type="ECO:0000313" key="3">
    <source>
        <dbReference type="Proteomes" id="UP001595713"/>
    </source>
</evidence>
<dbReference type="Proteomes" id="UP001595713">
    <property type="component" value="Unassembled WGS sequence"/>
</dbReference>
<name>A0ABV7SYM9_9SPHN</name>
<dbReference type="SFLD" id="SFLDS00019">
    <property type="entry name" value="Glutathione_Transferase_(cytos"/>
    <property type="match status" value="1"/>
</dbReference>
<dbReference type="SFLD" id="SFLDG00358">
    <property type="entry name" value="Main_(cytGST)"/>
    <property type="match status" value="1"/>
</dbReference>
<dbReference type="InterPro" id="IPR036249">
    <property type="entry name" value="Thioredoxin-like_sf"/>
</dbReference>